<dbReference type="Proteomes" id="UP000680865">
    <property type="component" value="Unassembled WGS sequence"/>
</dbReference>
<keyword evidence="4" id="KW-1185">Reference proteome</keyword>
<dbReference type="EMBL" id="BOQP01000027">
    <property type="protein sequence ID" value="GIM76196.1"/>
    <property type="molecule type" value="Genomic_DNA"/>
</dbReference>
<proteinExistence type="predicted"/>
<dbReference type="RefSeq" id="WP_212999585.1">
    <property type="nucleotide sequence ID" value="NZ_BAAATW010000010.1"/>
</dbReference>
<feature type="transmembrane region" description="Helical" evidence="1">
    <location>
        <begin position="87"/>
        <end position="109"/>
    </location>
</feature>
<protein>
    <submittedName>
        <fullName evidence="3">Acyltransferase</fullName>
    </submittedName>
</protein>
<dbReference type="GO" id="GO:0016747">
    <property type="term" value="F:acyltransferase activity, transferring groups other than amino-acyl groups"/>
    <property type="evidence" value="ECO:0007669"/>
    <property type="project" value="InterPro"/>
</dbReference>
<dbReference type="PANTHER" id="PTHR23028:SF53">
    <property type="entry name" value="ACYL_TRANSF_3 DOMAIN-CONTAINING PROTEIN"/>
    <property type="match status" value="1"/>
</dbReference>
<feature type="domain" description="Acyltransferase 3" evidence="2">
    <location>
        <begin position="10"/>
        <end position="330"/>
    </location>
</feature>
<dbReference type="AlphaFoldDB" id="A0A919VTN8"/>
<keyword evidence="1" id="KW-1133">Transmembrane helix</keyword>
<reference evidence="3" key="1">
    <citation type="submission" date="2021-03" db="EMBL/GenBank/DDBJ databases">
        <title>Whole genome shotgun sequence of Actinoplanes consettensis NBRC 14913.</title>
        <authorList>
            <person name="Komaki H."/>
            <person name="Tamura T."/>
        </authorList>
    </citation>
    <scope>NUCLEOTIDE SEQUENCE</scope>
    <source>
        <strain evidence="3">NBRC 14913</strain>
    </source>
</reference>
<dbReference type="InterPro" id="IPR050879">
    <property type="entry name" value="Acyltransferase_3"/>
</dbReference>
<dbReference type="PANTHER" id="PTHR23028">
    <property type="entry name" value="ACETYLTRANSFERASE"/>
    <property type="match status" value="1"/>
</dbReference>
<evidence type="ECO:0000259" key="2">
    <source>
        <dbReference type="Pfam" id="PF01757"/>
    </source>
</evidence>
<dbReference type="InterPro" id="IPR002656">
    <property type="entry name" value="Acyl_transf_3_dom"/>
</dbReference>
<dbReference type="GO" id="GO:0016020">
    <property type="term" value="C:membrane"/>
    <property type="evidence" value="ECO:0007669"/>
    <property type="project" value="TreeGrafter"/>
</dbReference>
<dbReference type="Pfam" id="PF01757">
    <property type="entry name" value="Acyl_transf_3"/>
    <property type="match status" value="1"/>
</dbReference>
<evidence type="ECO:0000313" key="3">
    <source>
        <dbReference type="EMBL" id="GIM76196.1"/>
    </source>
</evidence>
<feature type="transmembrane region" description="Helical" evidence="1">
    <location>
        <begin position="170"/>
        <end position="188"/>
    </location>
</feature>
<evidence type="ECO:0000313" key="4">
    <source>
        <dbReference type="Proteomes" id="UP000680865"/>
    </source>
</evidence>
<keyword evidence="3" id="KW-0808">Transferase</keyword>
<gene>
    <name evidence="3" type="ORF">Aco04nite_49160</name>
</gene>
<organism evidence="3 4">
    <name type="scientific">Winogradskya consettensis</name>
    <dbReference type="NCBI Taxonomy" id="113560"/>
    <lineage>
        <taxon>Bacteria</taxon>
        <taxon>Bacillati</taxon>
        <taxon>Actinomycetota</taxon>
        <taxon>Actinomycetes</taxon>
        <taxon>Micromonosporales</taxon>
        <taxon>Micromonosporaceae</taxon>
        <taxon>Winogradskya</taxon>
    </lineage>
</organism>
<sequence length="363" mass="40299">MAAKKDRLLALDGLRLLCALAVAAYHLGMAWSVDGVRTTTAYLPQEVNSVLIYGFLGVEVFFMISGFVICMSGWGRSPRSFLASRAARLYPAFWACVLLTTAVMTLFPLTDGIPLPHDLTAGDIGVNLTMLAEPLNVPYVDTVYWTLWYELRFYLLFAVVIAFGLTRGRLLALGAAWLIASVVIPGDVPLAELVMPQFAPYFVAGTTLYLIRRHGPSLPLWTLLAASWVISLFRVRERVLFANPGFPVPIWPALLIITLAYTTLLLIALGTTDRWNWRCLAIGGAISYPFYLLHPRIGFTLIRYTYDRTALPIPLLIPAAILTLLTTAWSIHHLIERPVSPLLHRLIAQSTARPHLETTSPGR</sequence>
<comment type="caution">
    <text evidence="3">The sequence shown here is derived from an EMBL/GenBank/DDBJ whole genome shotgun (WGS) entry which is preliminary data.</text>
</comment>
<feature type="transmembrane region" description="Helical" evidence="1">
    <location>
        <begin position="218"/>
        <end position="236"/>
    </location>
</feature>
<evidence type="ECO:0000256" key="1">
    <source>
        <dbReference type="SAM" id="Phobius"/>
    </source>
</evidence>
<dbReference type="GO" id="GO:0009103">
    <property type="term" value="P:lipopolysaccharide biosynthetic process"/>
    <property type="evidence" value="ECO:0007669"/>
    <property type="project" value="TreeGrafter"/>
</dbReference>
<feature type="transmembrane region" description="Helical" evidence="1">
    <location>
        <begin position="51"/>
        <end position="75"/>
    </location>
</feature>
<keyword evidence="3" id="KW-0012">Acyltransferase</keyword>
<keyword evidence="1" id="KW-0812">Transmembrane</keyword>
<accession>A0A919VTN8</accession>
<feature type="transmembrane region" description="Helical" evidence="1">
    <location>
        <begin position="143"/>
        <end position="163"/>
    </location>
</feature>
<keyword evidence="1" id="KW-0472">Membrane</keyword>
<feature type="transmembrane region" description="Helical" evidence="1">
    <location>
        <begin position="275"/>
        <end position="293"/>
    </location>
</feature>
<feature type="transmembrane region" description="Helical" evidence="1">
    <location>
        <begin position="248"/>
        <end position="268"/>
    </location>
</feature>
<feature type="transmembrane region" description="Helical" evidence="1">
    <location>
        <begin position="313"/>
        <end position="335"/>
    </location>
</feature>
<name>A0A919VTN8_9ACTN</name>